<evidence type="ECO:0000256" key="3">
    <source>
        <dbReference type="ARBA" id="ARBA00023274"/>
    </source>
</evidence>
<dbReference type="SUPFAM" id="SSF54747">
    <property type="entry name" value="Ribosomal L11/L12e N-terminal domain"/>
    <property type="match status" value="1"/>
</dbReference>
<dbReference type="InterPro" id="IPR036796">
    <property type="entry name" value="Ribosomal_uL11_N_sf"/>
</dbReference>
<dbReference type="GO" id="GO:1990904">
    <property type="term" value="C:ribonucleoprotein complex"/>
    <property type="evidence" value="ECO:0007669"/>
    <property type="project" value="UniProtKB-KW"/>
</dbReference>
<dbReference type="AlphaFoldDB" id="A0A4Y5UM71"/>
<evidence type="ECO:0000256" key="2">
    <source>
        <dbReference type="ARBA" id="ARBA00022980"/>
    </source>
</evidence>
<proteinExistence type="inferred from homology"/>
<organism evidence="5">
    <name type="scientific">Neospora caninum</name>
    <name type="common">Coccidian parasite</name>
    <dbReference type="NCBI Taxonomy" id="29176"/>
    <lineage>
        <taxon>Eukaryota</taxon>
        <taxon>Sar</taxon>
        <taxon>Alveolata</taxon>
        <taxon>Apicomplexa</taxon>
        <taxon>Conoidasida</taxon>
        <taxon>Coccidia</taxon>
        <taxon>Eucoccidiorida</taxon>
        <taxon>Eimeriorina</taxon>
        <taxon>Sarcocystidae</taxon>
        <taxon>Neospora</taxon>
    </lineage>
</organism>
<keyword evidence="4" id="KW-1133">Transmembrane helix</keyword>
<keyword evidence="3" id="KW-0687">Ribonucleoprotein</keyword>
<gene>
    <name evidence="5" type="primary">rpl11</name>
</gene>
<reference evidence="5" key="1">
    <citation type="submission" date="2019-04" db="EMBL/GenBank/DDBJ databases">
        <title>Contribution of introns to the species diversity associated with the apicomplexan parasite, Neospora caninum.</title>
        <authorList>
            <person name="Calarco L.M."/>
            <person name="Ellis J.T."/>
        </authorList>
    </citation>
    <scope>NUCLEOTIDE SEQUENCE</scope>
    <source>
        <strain evidence="5">NC-Liverpool</strain>
    </source>
</reference>
<protein>
    <submittedName>
        <fullName evidence="5">Ribosomal protein L11</fullName>
    </submittedName>
</protein>
<dbReference type="EMBL" id="MK770339">
    <property type="protein sequence ID" value="QDC33673.1"/>
    <property type="molecule type" value="Genomic_DNA"/>
</dbReference>
<dbReference type="GO" id="GO:0006412">
    <property type="term" value="P:translation"/>
    <property type="evidence" value="ECO:0007669"/>
    <property type="project" value="InterPro"/>
</dbReference>
<evidence type="ECO:0000256" key="4">
    <source>
        <dbReference type="SAM" id="Phobius"/>
    </source>
</evidence>
<feature type="transmembrane region" description="Helical" evidence="4">
    <location>
        <begin position="20"/>
        <end position="39"/>
    </location>
</feature>
<evidence type="ECO:0000256" key="1">
    <source>
        <dbReference type="ARBA" id="ARBA00010537"/>
    </source>
</evidence>
<dbReference type="GO" id="GO:0005840">
    <property type="term" value="C:ribosome"/>
    <property type="evidence" value="ECO:0007669"/>
    <property type="project" value="UniProtKB-KW"/>
</dbReference>
<comment type="similarity">
    <text evidence="1">Belongs to the universal ribosomal protein uL11 family.</text>
</comment>
<sequence length="131" mass="15503">MVKFKLKIIKLILHTELTNFFSSLSSILGPIGININLFSQEYNKRIKLKKNIDLPLHIIIYNDKSYTLNFNLIYTSFFFITKLKKVFRKKQNKQYLIKKFSNLKQIKLFPKSNISICKTIKATLSSFYNIN</sequence>
<name>A0A4Y5UM71_NEOCA</name>
<dbReference type="GO" id="GO:0003735">
    <property type="term" value="F:structural constituent of ribosome"/>
    <property type="evidence" value="ECO:0007669"/>
    <property type="project" value="InterPro"/>
</dbReference>
<dbReference type="InterPro" id="IPR000911">
    <property type="entry name" value="Ribosomal_uL11"/>
</dbReference>
<dbReference type="Gene3D" id="3.30.1550.10">
    <property type="entry name" value="Ribosomal protein L11/L12, N-terminal domain"/>
    <property type="match status" value="1"/>
</dbReference>
<keyword evidence="2 5" id="KW-0689">Ribosomal protein</keyword>
<accession>A0A4Y5UM71</accession>
<evidence type="ECO:0000313" key="5">
    <source>
        <dbReference type="EMBL" id="QDC33673.1"/>
    </source>
</evidence>
<keyword evidence="4" id="KW-0472">Membrane</keyword>
<keyword evidence="4" id="KW-0812">Transmembrane</keyword>
<dbReference type="SMART" id="SM00649">
    <property type="entry name" value="RL11"/>
    <property type="match status" value="1"/>
</dbReference>